<accession>A0A7C3C328</accession>
<dbReference type="AlphaFoldDB" id="A0A7C3C328"/>
<protein>
    <submittedName>
        <fullName evidence="3">HIT family protein</fullName>
    </submittedName>
</protein>
<comment type="caution">
    <text evidence="3">The sequence shown here is derived from an EMBL/GenBank/DDBJ whole genome shotgun (WGS) entry which is preliminary data.</text>
</comment>
<proteinExistence type="predicted"/>
<dbReference type="GO" id="GO:0003824">
    <property type="term" value="F:catalytic activity"/>
    <property type="evidence" value="ECO:0007669"/>
    <property type="project" value="InterPro"/>
</dbReference>
<name>A0A7C3C328_9BACT</name>
<comment type="caution">
    <text evidence="1">Lacks conserved residue(s) required for the propagation of feature annotation.</text>
</comment>
<dbReference type="PROSITE" id="PS51084">
    <property type="entry name" value="HIT_2"/>
    <property type="match status" value="1"/>
</dbReference>
<dbReference type="InterPro" id="IPR011146">
    <property type="entry name" value="HIT-like"/>
</dbReference>
<dbReference type="InterPro" id="IPR036265">
    <property type="entry name" value="HIT-like_sf"/>
</dbReference>
<sequence length="145" mass="17659">MQHTIIYEDPAISVEKEESEIPWLKIFTKAPYKELTDMPKELRNKVWDVYYIIEEEMREYYKPKKINMASFANMLPRVHIHVMARFENDSYFPNPMWGEKMRDAVLDLPDEKEFYKHLHAKLAHNFTSLQTERRNSDVLDRRKRH</sequence>
<gene>
    <name evidence="3" type="ORF">ENJ67_00115</name>
</gene>
<dbReference type="SUPFAM" id="SSF54197">
    <property type="entry name" value="HIT-like"/>
    <property type="match status" value="1"/>
</dbReference>
<dbReference type="Proteomes" id="UP000886390">
    <property type="component" value="Unassembled WGS sequence"/>
</dbReference>
<evidence type="ECO:0000259" key="2">
    <source>
        <dbReference type="PROSITE" id="PS51084"/>
    </source>
</evidence>
<evidence type="ECO:0000256" key="1">
    <source>
        <dbReference type="PROSITE-ProRule" id="PRU00464"/>
    </source>
</evidence>
<dbReference type="Pfam" id="PF01230">
    <property type="entry name" value="HIT"/>
    <property type="match status" value="1"/>
</dbReference>
<dbReference type="EMBL" id="DRNH01000008">
    <property type="protein sequence ID" value="HFB53108.1"/>
    <property type="molecule type" value="Genomic_DNA"/>
</dbReference>
<feature type="domain" description="HIT" evidence="2">
    <location>
        <begin position="1"/>
        <end position="92"/>
    </location>
</feature>
<dbReference type="PIRSF" id="PIRSF000714">
    <property type="entry name" value="HIT"/>
    <property type="match status" value="1"/>
</dbReference>
<dbReference type="Gene3D" id="3.30.428.10">
    <property type="entry name" value="HIT-like"/>
    <property type="match status" value="1"/>
</dbReference>
<organism evidence="3">
    <name type="scientific">Sulfurimonas autotrophica</name>
    <dbReference type="NCBI Taxonomy" id="202747"/>
    <lineage>
        <taxon>Bacteria</taxon>
        <taxon>Pseudomonadati</taxon>
        <taxon>Campylobacterota</taxon>
        <taxon>Epsilonproteobacteria</taxon>
        <taxon>Campylobacterales</taxon>
        <taxon>Sulfurimonadaceae</taxon>
        <taxon>Sulfurimonas</taxon>
    </lineage>
</organism>
<dbReference type="InterPro" id="IPR026026">
    <property type="entry name" value="HIT_Hint"/>
</dbReference>
<reference evidence="3" key="1">
    <citation type="journal article" date="2020" name="mSystems">
        <title>Genome- and Community-Level Interaction Insights into Carbon Utilization and Element Cycling Functions of Hydrothermarchaeota in Hydrothermal Sediment.</title>
        <authorList>
            <person name="Zhou Z."/>
            <person name="Liu Y."/>
            <person name="Xu W."/>
            <person name="Pan J."/>
            <person name="Luo Z.H."/>
            <person name="Li M."/>
        </authorList>
    </citation>
    <scope>NUCLEOTIDE SEQUENCE [LARGE SCALE GENOMIC DNA]</scope>
    <source>
        <strain evidence="3">HyVt-507</strain>
    </source>
</reference>
<evidence type="ECO:0000313" key="3">
    <source>
        <dbReference type="EMBL" id="HFB53108.1"/>
    </source>
</evidence>